<gene>
    <name evidence="1" type="ORF">OL497_08460</name>
</gene>
<accession>A0ABT3IIX9</accession>
<protein>
    <recommendedName>
        <fullName evidence="3">Bacteriocin</fullName>
    </recommendedName>
</protein>
<comment type="caution">
    <text evidence="1">The sequence shown here is derived from an EMBL/GenBank/DDBJ whole genome shotgun (WGS) entry which is preliminary data.</text>
</comment>
<organism evidence="1 2">
    <name type="scientific">Chitinophaga nivalis</name>
    <dbReference type="NCBI Taxonomy" id="2991709"/>
    <lineage>
        <taxon>Bacteria</taxon>
        <taxon>Pseudomonadati</taxon>
        <taxon>Bacteroidota</taxon>
        <taxon>Chitinophagia</taxon>
        <taxon>Chitinophagales</taxon>
        <taxon>Chitinophagaceae</taxon>
        <taxon>Chitinophaga</taxon>
    </lineage>
</organism>
<sequence>MKNICISGKKLTRQDMQRINGGQQSAAGLCFNYTNNCTPCIASGCRCNYQQPGLYLCL</sequence>
<evidence type="ECO:0000313" key="2">
    <source>
        <dbReference type="Proteomes" id="UP001207742"/>
    </source>
</evidence>
<proteinExistence type="predicted"/>
<reference evidence="1 2" key="1">
    <citation type="submission" date="2022-10" db="EMBL/GenBank/DDBJ databases">
        <title>Chitinophaga nivalis PC15 sp. nov., isolated from Pyeongchang county, South Korea.</title>
        <authorList>
            <person name="Trinh H.N."/>
        </authorList>
    </citation>
    <scope>NUCLEOTIDE SEQUENCE [LARGE SCALE GENOMIC DNA]</scope>
    <source>
        <strain evidence="1 2">PC14</strain>
    </source>
</reference>
<evidence type="ECO:0000313" key="1">
    <source>
        <dbReference type="EMBL" id="MCW3483922.1"/>
    </source>
</evidence>
<keyword evidence="2" id="KW-1185">Reference proteome</keyword>
<dbReference type="RefSeq" id="WP_264729441.1">
    <property type="nucleotide sequence ID" value="NZ_JAPDNR010000001.1"/>
</dbReference>
<name>A0ABT3IIX9_9BACT</name>
<evidence type="ECO:0008006" key="3">
    <source>
        <dbReference type="Google" id="ProtNLM"/>
    </source>
</evidence>
<dbReference type="Proteomes" id="UP001207742">
    <property type="component" value="Unassembled WGS sequence"/>
</dbReference>
<dbReference type="EMBL" id="JAPDNS010000001">
    <property type="protein sequence ID" value="MCW3483922.1"/>
    <property type="molecule type" value="Genomic_DNA"/>
</dbReference>